<dbReference type="SUPFAM" id="SSF51735">
    <property type="entry name" value="NAD(P)-binding Rossmann-fold domains"/>
    <property type="match status" value="1"/>
</dbReference>
<evidence type="ECO:0000313" key="3">
    <source>
        <dbReference type="Proteomes" id="UP000199034"/>
    </source>
</evidence>
<dbReference type="STRING" id="1045774.SAMN05421872_104221"/>
<dbReference type="PANTHER" id="PTHR12126:SF11">
    <property type="entry name" value="NADH DEHYDROGENASE [UBIQUINONE] 1 ALPHA SUBCOMPLEX SUBUNIT 9, MITOCHONDRIAL"/>
    <property type="match status" value="1"/>
</dbReference>
<accession>A0A1G6Q1A2</accession>
<evidence type="ECO:0000259" key="1">
    <source>
        <dbReference type="Pfam" id="PF13460"/>
    </source>
</evidence>
<reference evidence="2 3" key="1">
    <citation type="submission" date="2016-10" db="EMBL/GenBank/DDBJ databases">
        <authorList>
            <person name="de Groot N.N."/>
        </authorList>
    </citation>
    <scope>NUCLEOTIDE SEQUENCE [LARGE SCALE GENOMIC DNA]</scope>
    <source>
        <strain evidence="2 3">CGMCC 4.6858</strain>
    </source>
</reference>
<organism evidence="2 3">
    <name type="scientific">Nocardioides lianchengensis</name>
    <dbReference type="NCBI Taxonomy" id="1045774"/>
    <lineage>
        <taxon>Bacteria</taxon>
        <taxon>Bacillati</taxon>
        <taxon>Actinomycetota</taxon>
        <taxon>Actinomycetes</taxon>
        <taxon>Propionibacteriales</taxon>
        <taxon>Nocardioidaceae</taxon>
        <taxon>Nocardioides</taxon>
    </lineage>
</organism>
<dbReference type="EMBL" id="FMZM01000004">
    <property type="protein sequence ID" value="SDC85981.1"/>
    <property type="molecule type" value="Genomic_DNA"/>
</dbReference>
<dbReference type="Pfam" id="PF13460">
    <property type="entry name" value="NAD_binding_10"/>
    <property type="match status" value="1"/>
</dbReference>
<feature type="domain" description="NAD(P)-binding" evidence="1">
    <location>
        <begin position="12"/>
        <end position="149"/>
    </location>
</feature>
<gene>
    <name evidence="2" type="ORF">SAMN05421872_104221</name>
</gene>
<dbReference type="Gene3D" id="3.40.50.720">
    <property type="entry name" value="NAD(P)-binding Rossmann-like Domain"/>
    <property type="match status" value="1"/>
</dbReference>
<dbReference type="AlphaFoldDB" id="A0A1G6Q1A2"/>
<dbReference type="InterPro" id="IPR051207">
    <property type="entry name" value="ComplexI_NDUFA9_subunit"/>
</dbReference>
<keyword evidence="3" id="KW-1185">Reference proteome</keyword>
<evidence type="ECO:0000313" key="2">
    <source>
        <dbReference type="EMBL" id="SDC85981.1"/>
    </source>
</evidence>
<dbReference type="Proteomes" id="UP000199034">
    <property type="component" value="Unassembled WGS sequence"/>
</dbReference>
<dbReference type="InterPro" id="IPR036291">
    <property type="entry name" value="NAD(P)-bd_dom_sf"/>
</dbReference>
<dbReference type="InterPro" id="IPR016040">
    <property type="entry name" value="NAD(P)-bd_dom"/>
</dbReference>
<name>A0A1G6Q1A2_9ACTN</name>
<dbReference type="GO" id="GO:0044877">
    <property type="term" value="F:protein-containing complex binding"/>
    <property type="evidence" value="ECO:0007669"/>
    <property type="project" value="TreeGrafter"/>
</dbReference>
<proteinExistence type="predicted"/>
<sequence length="251" mass="26265">MNTQHMRIAVAGATGTVGRYVVQAARERGHEVVELARGRGVDLTTGEGLAARLTGVDAVVDVTSVATQRQEQAEAFFGGVTRTLLAGERAAGVGHHVALSIVGIDDVPSGYYRGKQLQERLVVEAPVGWSILRATQFHEFAEQALGFVRVGPFSLVPRMLSQPVAAVEVAGALVDLVQAGPSGRVADLAGPDRLEMVGLARRVSRARGLGRRVVGVRLPGAVGRGMRDGSLCPAGDGPRGTITFDTWVAGS</sequence>
<protein>
    <submittedName>
        <fullName evidence="2">Uncharacterized conserved protein YbjT, contains NAD(P)-binding and DUF2867 domains</fullName>
    </submittedName>
</protein>
<dbReference type="PANTHER" id="PTHR12126">
    <property type="entry name" value="NADH-UBIQUINONE OXIDOREDUCTASE 39 KDA SUBUNIT-RELATED"/>
    <property type="match status" value="1"/>
</dbReference>